<gene>
    <name evidence="1" type="ORF">HPB50_013713</name>
</gene>
<protein>
    <submittedName>
        <fullName evidence="1">Uncharacterized protein</fullName>
    </submittedName>
</protein>
<sequence length="189" mass="20529">MYDPENSALHLAPEVLDYLRNKTSKGGNTTDPLSVFSGAGRVLYMDVMDGFNNTTATGVSTSQAAGNAVVNVNSDRQFVLAIWIQLLYALFFGVMVLVAALGNATVVWIVLAHRRMRTVTNYFLVNLSVADLLTSTLNAGFNLVYMLESNWVFGEPYCVFNSFVASLTVACSAFTMAAMSIDRAVAKKV</sequence>
<name>A0ACB7THP2_HYAAI</name>
<accession>A0ACB7THP2</accession>
<reference evidence="1" key="1">
    <citation type="submission" date="2020-05" db="EMBL/GenBank/DDBJ databases">
        <title>Large-scale comparative analyses of tick genomes elucidate their genetic diversity and vector capacities.</title>
        <authorList>
            <person name="Jia N."/>
            <person name="Wang J."/>
            <person name="Shi W."/>
            <person name="Du L."/>
            <person name="Sun Y."/>
            <person name="Zhan W."/>
            <person name="Jiang J."/>
            <person name="Wang Q."/>
            <person name="Zhang B."/>
            <person name="Ji P."/>
            <person name="Sakyi L.B."/>
            <person name="Cui X."/>
            <person name="Yuan T."/>
            <person name="Jiang B."/>
            <person name="Yang W."/>
            <person name="Lam T.T.-Y."/>
            <person name="Chang Q."/>
            <person name="Ding S."/>
            <person name="Wang X."/>
            <person name="Zhu J."/>
            <person name="Ruan X."/>
            <person name="Zhao L."/>
            <person name="Wei J."/>
            <person name="Que T."/>
            <person name="Du C."/>
            <person name="Cheng J."/>
            <person name="Dai P."/>
            <person name="Han X."/>
            <person name="Huang E."/>
            <person name="Gao Y."/>
            <person name="Liu J."/>
            <person name="Shao H."/>
            <person name="Ye R."/>
            <person name="Li L."/>
            <person name="Wei W."/>
            <person name="Wang X."/>
            <person name="Wang C."/>
            <person name="Yang T."/>
            <person name="Huo Q."/>
            <person name="Li W."/>
            <person name="Guo W."/>
            <person name="Chen H."/>
            <person name="Zhou L."/>
            <person name="Ni X."/>
            <person name="Tian J."/>
            <person name="Zhou Y."/>
            <person name="Sheng Y."/>
            <person name="Liu T."/>
            <person name="Pan Y."/>
            <person name="Xia L."/>
            <person name="Li J."/>
            <person name="Zhao F."/>
            <person name="Cao W."/>
        </authorList>
    </citation>
    <scope>NUCLEOTIDE SEQUENCE</scope>
    <source>
        <strain evidence="1">Hyas-2018</strain>
    </source>
</reference>
<organism evidence="1 2">
    <name type="scientific">Hyalomma asiaticum</name>
    <name type="common">Tick</name>
    <dbReference type="NCBI Taxonomy" id="266040"/>
    <lineage>
        <taxon>Eukaryota</taxon>
        <taxon>Metazoa</taxon>
        <taxon>Ecdysozoa</taxon>
        <taxon>Arthropoda</taxon>
        <taxon>Chelicerata</taxon>
        <taxon>Arachnida</taxon>
        <taxon>Acari</taxon>
        <taxon>Parasitiformes</taxon>
        <taxon>Ixodida</taxon>
        <taxon>Ixodoidea</taxon>
        <taxon>Ixodidae</taxon>
        <taxon>Hyalomminae</taxon>
        <taxon>Hyalomma</taxon>
    </lineage>
</organism>
<dbReference type="EMBL" id="CM023481">
    <property type="protein sequence ID" value="KAH6946478.1"/>
    <property type="molecule type" value="Genomic_DNA"/>
</dbReference>
<keyword evidence="2" id="KW-1185">Reference proteome</keyword>
<evidence type="ECO:0000313" key="2">
    <source>
        <dbReference type="Proteomes" id="UP000821845"/>
    </source>
</evidence>
<proteinExistence type="predicted"/>
<comment type="caution">
    <text evidence="1">The sequence shown here is derived from an EMBL/GenBank/DDBJ whole genome shotgun (WGS) entry which is preliminary data.</text>
</comment>
<evidence type="ECO:0000313" key="1">
    <source>
        <dbReference type="EMBL" id="KAH6946478.1"/>
    </source>
</evidence>
<dbReference type="Proteomes" id="UP000821845">
    <property type="component" value="Chromosome 1"/>
</dbReference>